<accession>A0A0D5LTZ1</accession>
<dbReference type="EMBL" id="CP010803">
    <property type="protein sequence ID" value="AJY47526.1"/>
    <property type="molecule type" value="Genomic_DNA"/>
</dbReference>
<dbReference type="Proteomes" id="UP000032611">
    <property type="component" value="Chromosome"/>
</dbReference>
<dbReference type="InterPro" id="IPR017969">
    <property type="entry name" value="Heavy-metal-associated_CS"/>
</dbReference>
<dbReference type="AlphaFoldDB" id="A0A0D5LTZ1"/>
<dbReference type="CDD" id="cd00371">
    <property type="entry name" value="HMA"/>
    <property type="match status" value="1"/>
</dbReference>
<reference evidence="3 4" key="1">
    <citation type="journal article" date="2015" name="Genome Announc.">
        <title>Complete genome sequence of Martelella endophytica YC6887, which has antifungal activity associated with a halophyte.</title>
        <authorList>
            <person name="Khan A."/>
            <person name="Khan H."/>
            <person name="Chung E.J."/>
            <person name="Hossain M.T."/>
            <person name="Chung Y.R."/>
        </authorList>
    </citation>
    <scope>NUCLEOTIDE SEQUENCE [LARGE SCALE GENOMIC DNA]</scope>
    <source>
        <strain evidence="3">YC6887</strain>
    </source>
</reference>
<dbReference type="RefSeq" id="WP_045683974.1">
    <property type="nucleotide sequence ID" value="NZ_CP010803.1"/>
</dbReference>
<dbReference type="InterPro" id="IPR006121">
    <property type="entry name" value="HMA_dom"/>
</dbReference>
<protein>
    <submittedName>
        <fullName evidence="3">Copper-binding protein</fullName>
    </submittedName>
</protein>
<gene>
    <name evidence="3" type="ORF">TM49_20595</name>
</gene>
<dbReference type="PROSITE" id="PS01047">
    <property type="entry name" value="HMA_1"/>
    <property type="match status" value="1"/>
</dbReference>
<dbReference type="GO" id="GO:0046872">
    <property type="term" value="F:metal ion binding"/>
    <property type="evidence" value="ECO:0007669"/>
    <property type="project" value="UniProtKB-KW"/>
</dbReference>
<dbReference type="OrthoDB" id="9801832at2"/>
<evidence type="ECO:0000313" key="3">
    <source>
        <dbReference type="EMBL" id="AJY47526.1"/>
    </source>
</evidence>
<feature type="domain" description="HMA" evidence="2">
    <location>
        <begin position="1"/>
        <end position="66"/>
    </location>
</feature>
<keyword evidence="4" id="KW-1185">Reference proteome</keyword>
<sequence length="67" mass="6871">MTETLKIEGMGCGGCVSTVTKALAGVPGISDINVSLEKAEARFALNAPATREQAVKAVEESGYDVKG</sequence>
<dbReference type="Gene3D" id="3.30.70.100">
    <property type="match status" value="1"/>
</dbReference>
<evidence type="ECO:0000259" key="2">
    <source>
        <dbReference type="PROSITE" id="PS50846"/>
    </source>
</evidence>
<dbReference type="PROSITE" id="PS50846">
    <property type="entry name" value="HMA_2"/>
    <property type="match status" value="1"/>
</dbReference>
<dbReference type="KEGG" id="mey:TM49_20595"/>
<keyword evidence="1" id="KW-0479">Metal-binding</keyword>
<evidence type="ECO:0000313" key="4">
    <source>
        <dbReference type="Proteomes" id="UP000032611"/>
    </source>
</evidence>
<dbReference type="SUPFAM" id="SSF55008">
    <property type="entry name" value="HMA, heavy metal-associated domain"/>
    <property type="match status" value="1"/>
</dbReference>
<dbReference type="PATRIC" id="fig|1486262.3.peg.4256"/>
<proteinExistence type="predicted"/>
<dbReference type="HOGENOM" id="CLU_134973_10_4_5"/>
<organism evidence="3 4">
    <name type="scientific">Martelella endophytica</name>
    <dbReference type="NCBI Taxonomy" id="1486262"/>
    <lineage>
        <taxon>Bacteria</taxon>
        <taxon>Pseudomonadati</taxon>
        <taxon>Pseudomonadota</taxon>
        <taxon>Alphaproteobacteria</taxon>
        <taxon>Hyphomicrobiales</taxon>
        <taxon>Aurantimonadaceae</taxon>
        <taxon>Martelella</taxon>
    </lineage>
</organism>
<dbReference type="Pfam" id="PF00403">
    <property type="entry name" value="HMA"/>
    <property type="match status" value="1"/>
</dbReference>
<dbReference type="InterPro" id="IPR036163">
    <property type="entry name" value="HMA_dom_sf"/>
</dbReference>
<name>A0A0D5LTZ1_MAREN</name>
<dbReference type="STRING" id="1486262.TM49_20595"/>
<evidence type="ECO:0000256" key="1">
    <source>
        <dbReference type="ARBA" id="ARBA00022723"/>
    </source>
</evidence>